<feature type="transmembrane region" description="Helical" evidence="1">
    <location>
        <begin position="306"/>
        <end position="325"/>
    </location>
</feature>
<proteinExistence type="predicted"/>
<organism evidence="2 3">
    <name type="scientific">Cryptosporidium xiaoi</name>
    <dbReference type="NCBI Taxonomy" id="659607"/>
    <lineage>
        <taxon>Eukaryota</taxon>
        <taxon>Sar</taxon>
        <taxon>Alveolata</taxon>
        <taxon>Apicomplexa</taxon>
        <taxon>Conoidasida</taxon>
        <taxon>Coccidia</taxon>
        <taxon>Eucoccidiorida</taxon>
        <taxon>Eimeriorina</taxon>
        <taxon>Cryptosporidiidae</taxon>
        <taxon>Cryptosporidium</taxon>
    </lineage>
</organism>
<sequence>MSKKIEREYYSLFSSKTLKLIFVQVSMMCFMSMFIFIGVSLHVVKLRKIHPEEYKNYFHLSGEGETIFQELMKVEDSMKQISFFREMWNYNDSSIYYNSTISNKIIVCGGTHKRGTYWSTDTISTIQKVIYSTLGDHVLIKFKRGLVFAINNFHEKDEKSKEVMHQKGDAERSKSSKFLLNLFLASGGYVSPCYMFGKRIYSYVLGKNSGIWGYLAVILPWFFSLLSPQPMMLIHFPRLLVYIAISIYRRIFLHLIISGAEKRVSFFDFSDHIVLYSMYILIISVEWCAACNNIKNRFILAFVRGYFLSILGIISYSSFFTALYFHFPLEIFVGFVVGCVGLFAVFWSLVLLKYIELSNIGL</sequence>
<feature type="transmembrane region" description="Helical" evidence="1">
    <location>
        <begin position="273"/>
        <end position="294"/>
    </location>
</feature>
<keyword evidence="1" id="KW-0812">Transmembrane</keyword>
<dbReference type="EMBL" id="JAWDEY010000006">
    <property type="protein sequence ID" value="KAK6590542.1"/>
    <property type="molecule type" value="Genomic_DNA"/>
</dbReference>
<feature type="transmembrane region" description="Helical" evidence="1">
    <location>
        <begin position="239"/>
        <end position="257"/>
    </location>
</feature>
<evidence type="ECO:0000313" key="2">
    <source>
        <dbReference type="EMBL" id="KAK6590542.1"/>
    </source>
</evidence>
<feature type="transmembrane region" description="Helical" evidence="1">
    <location>
        <begin position="20"/>
        <end position="44"/>
    </location>
</feature>
<evidence type="ECO:0000256" key="1">
    <source>
        <dbReference type="SAM" id="Phobius"/>
    </source>
</evidence>
<keyword evidence="3" id="KW-1185">Reference proteome</keyword>
<feature type="transmembrane region" description="Helical" evidence="1">
    <location>
        <begin position="331"/>
        <end position="352"/>
    </location>
</feature>
<keyword evidence="1" id="KW-0472">Membrane</keyword>
<dbReference type="AlphaFoldDB" id="A0AAV9Y0R9"/>
<evidence type="ECO:0000313" key="3">
    <source>
        <dbReference type="Proteomes" id="UP001311799"/>
    </source>
</evidence>
<name>A0AAV9Y0R9_9CRYT</name>
<feature type="transmembrane region" description="Helical" evidence="1">
    <location>
        <begin position="209"/>
        <end position="227"/>
    </location>
</feature>
<comment type="caution">
    <text evidence="2">The sequence shown here is derived from an EMBL/GenBank/DDBJ whole genome shotgun (WGS) entry which is preliminary data.</text>
</comment>
<accession>A0AAV9Y0R9</accession>
<keyword evidence="1" id="KW-1133">Transmembrane helix</keyword>
<feature type="transmembrane region" description="Helical" evidence="1">
    <location>
        <begin position="178"/>
        <end position="197"/>
    </location>
</feature>
<reference evidence="2 3" key="1">
    <citation type="submission" date="2023-10" db="EMBL/GenBank/DDBJ databases">
        <title>Comparative genomics analysis reveals potential genetic determinants of host preference in Cryptosporidium xiaoi.</title>
        <authorList>
            <person name="Xiao L."/>
            <person name="Li J."/>
        </authorList>
    </citation>
    <scope>NUCLEOTIDE SEQUENCE [LARGE SCALE GENOMIC DNA]</scope>
    <source>
        <strain evidence="2 3">52996</strain>
    </source>
</reference>
<gene>
    <name evidence="2" type="ORF">RS030_152376</name>
</gene>
<dbReference type="Proteomes" id="UP001311799">
    <property type="component" value="Unassembled WGS sequence"/>
</dbReference>
<protein>
    <submittedName>
        <fullName evidence="2">Uncharacterized protein</fullName>
    </submittedName>
</protein>